<dbReference type="HOGENOM" id="CLU_013985_4_4_11"/>
<dbReference type="FunFam" id="3.40.630.30:FF:000026">
    <property type="entry name" value="Phosphinothricin acetyltransferase"/>
    <property type="match status" value="1"/>
</dbReference>
<keyword evidence="1" id="KW-0808">Transferase</keyword>
<dbReference type="Proteomes" id="UP000001219">
    <property type="component" value="Chromosome"/>
</dbReference>
<gene>
    <name evidence="6" type="ordered locus">Gbro_0377</name>
</gene>
<dbReference type="EMBL" id="CP001802">
    <property type="protein sequence ID" value="ACY19711.1"/>
    <property type="molecule type" value="Genomic_DNA"/>
</dbReference>
<dbReference type="eggNOG" id="COG1247">
    <property type="taxonomic scope" value="Bacteria"/>
</dbReference>
<dbReference type="PANTHER" id="PTHR43072:SF23">
    <property type="entry name" value="UPF0039 PROTEIN C11D3.02C"/>
    <property type="match status" value="1"/>
</dbReference>
<dbReference type="SUPFAM" id="SSF55729">
    <property type="entry name" value="Acyl-CoA N-acyltransferases (Nat)"/>
    <property type="match status" value="1"/>
</dbReference>
<organism evidence="6 7">
    <name type="scientific">Gordonia bronchialis (strain ATCC 25592 / DSM 43247 / BCRC 13721 / JCM 3198 / KCTC 3076 / NBRC 16047 / NCTC 10667)</name>
    <name type="common">Rhodococcus bronchialis</name>
    <dbReference type="NCBI Taxonomy" id="526226"/>
    <lineage>
        <taxon>Bacteria</taxon>
        <taxon>Bacillati</taxon>
        <taxon>Actinomycetota</taxon>
        <taxon>Actinomycetes</taxon>
        <taxon>Mycobacteriales</taxon>
        <taxon>Gordoniaceae</taxon>
        <taxon>Gordonia</taxon>
    </lineage>
</organism>
<feature type="domain" description="N-acetyltransferase" evidence="5">
    <location>
        <begin position="1"/>
        <end position="154"/>
    </location>
</feature>
<dbReference type="CDD" id="cd04301">
    <property type="entry name" value="NAT_SF"/>
    <property type="match status" value="1"/>
</dbReference>
<evidence type="ECO:0000256" key="2">
    <source>
        <dbReference type="ARBA" id="ARBA00023315"/>
    </source>
</evidence>
<dbReference type="PANTHER" id="PTHR43072">
    <property type="entry name" value="N-ACETYLTRANSFERASE"/>
    <property type="match status" value="1"/>
</dbReference>
<comment type="catalytic activity">
    <reaction evidence="3">
        <text>L-methionine sulfoximine + acetyl-CoA = N-acetyl-L-methionine sulfoximine + CoA + H(+)</text>
        <dbReference type="Rhea" id="RHEA:47660"/>
        <dbReference type="ChEBI" id="CHEBI:15378"/>
        <dbReference type="ChEBI" id="CHEBI:57287"/>
        <dbReference type="ChEBI" id="CHEBI:57288"/>
        <dbReference type="ChEBI" id="CHEBI:87826"/>
        <dbReference type="ChEBI" id="CHEBI:87827"/>
    </reaction>
</comment>
<reference evidence="6 7" key="2">
    <citation type="journal article" date="2010" name="Stand. Genomic Sci.">
        <title>Complete genome sequence of Gordonia bronchialis type strain (3410).</title>
        <authorList>
            <person name="Ivanova N."/>
            <person name="Sikorski J."/>
            <person name="Jando M."/>
            <person name="Lapidus A."/>
            <person name="Nolan M."/>
            <person name="Lucas S."/>
            <person name="Del Rio T.G."/>
            <person name="Tice H."/>
            <person name="Copeland A."/>
            <person name="Cheng J.F."/>
            <person name="Chen F."/>
            <person name="Bruce D."/>
            <person name="Goodwin L."/>
            <person name="Pitluck S."/>
            <person name="Mavromatis K."/>
            <person name="Ovchinnikova G."/>
            <person name="Pati A."/>
            <person name="Chen A."/>
            <person name="Palaniappan K."/>
            <person name="Land M."/>
            <person name="Hauser L."/>
            <person name="Chang Y.J."/>
            <person name="Jeffries C.D."/>
            <person name="Chain P."/>
            <person name="Saunders E."/>
            <person name="Han C."/>
            <person name="Detter J.C."/>
            <person name="Brettin T."/>
            <person name="Rohde M."/>
            <person name="Goker M."/>
            <person name="Bristow J."/>
            <person name="Eisen J.A."/>
            <person name="Markowitz V."/>
            <person name="Hugenholtz P."/>
            <person name="Klenk H.P."/>
            <person name="Kyrpides N.C."/>
        </authorList>
    </citation>
    <scope>NUCLEOTIDE SEQUENCE [LARGE SCALE GENOMIC DNA]</scope>
    <source>
        <strain evidence="7">ATCC 25592 / DSM 43247 / BCRC 13721 / JCM 3198 / KCTC 3076 / NBRC 16047 / NCTC 10667</strain>
    </source>
</reference>
<dbReference type="KEGG" id="gbr:Gbro_0377"/>
<sequence length="172" mass="19568">MDIRDALQADLDAITAIYNDAVENTTAIWNERVVDVENRRAWMVDRRAAGYPVLVADDDGDIVGYATFGDYRPFDGYRHTVEHSVYVRFDQRGRQVGWSLMVELIERARQLDKHVMIAAVDAENSGSIRLHEKLGFVPAGELRQVGTKFGRWLDLAFLQLTLDDRVDPDGRS</sequence>
<dbReference type="RefSeq" id="WP_012832300.1">
    <property type="nucleotide sequence ID" value="NC_013441.1"/>
</dbReference>
<comment type="catalytic activity">
    <reaction evidence="4">
        <text>L-methionine sulfone + acetyl-CoA = N-acetyl-L-methionine sulfone + CoA + H(+)</text>
        <dbReference type="Rhea" id="RHEA:47656"/>
        <dbReference type="ChEBI" id="CHEBI:15378"/>
        <dbReference type="ChEBI" id="CHEBI:57287"/>
        <dbReference type="ChEBI" id="CHEBI:57288"/>
        <dbReference type="ChEBI" id="CHEBI:87824"/>
        <dbReference type="ChEBI" id="CHEBI:87825"/>
    </reaction>
</comment>
<evidence type="ECO:0000256" key="4">
    <source>
        <dbReference type="ARBA" id="ARBA00051334"/>
    </source>
</evidence>
<proteinExistence type="predicted"/>
<dbReference type="STRING" id="526226.Gbro_0377"/>
<keyword evidence="7" id="KW-1185">Reference proteome</keyword>
<dbReference type="PROSITE" id="PS51186">
    <property type="entry name" value="GNAT"/>
    <property type="match status" value="1"/>
</dbReference>
<name>D0LD91_GORB4</name>
<dbReference type="InterPro" id="IPR016181">
    <property type="entry name" value="Acyl_CoA_acyltransferase"/>
</dbReference>
<evidence type="ECO:0000256" key="3">
    <source>
        <dbReference type="ARBA" id="ARBA00050603"/>
    </source>
</evidence>
<reference evidence="7" key="1">
    <citation type="submission" date="2009-10" db="EMBL/GenBank/DDBJ databases">
        <title>The complete chromosome of Gordonia bronchialis DSM 43247.</title>
        <authorList>
            <consortium name="US DOE Joint Genome Institute (JGI-PGF)"/>
            <person name="Lucas S."/>
            <person name="Copeland A."/>
            <person name="Lapidus A."/>
            <person name="Glavina del Rio T."/>
            <person name="Dalin E."/>
            <person name="Tice H."/>
            <person name="Bruce D."/>
            <person name="Goodwin L."/>
            <person name="Pitluck S."/>
            <person name="Kyrpides N."/>
            <person name="Mavromatis K."/>
            <person name="Ivanova N."/>
            <person name="Ovchinnikova G."/>
            <person name="Saunders E."/>
            <person name="Brettin T."/>
            <person name="Detter J.C."/>
            <person name="Han C."/>
            <person name="Larimer F."/>
            <person name="Land M."/>
            <person name="Hauser L."/>
            <person name="Markowitz V."/>
            <person name="Cheng J.-F."/>
            <person name="Hugenholtz P."/>
            <person name="Woyke T."/>
            <person name="Wu D."/>
            <person name="Jando M."/>
            <person name="Schneider S."/>
            <person name="Goeker M."/>
            <person name="Klenk H.-P."/>
            <person name="Eisen J.A."/>
        </authorList>
    </citation>
    <scope>NUCLEOTIDE SEQUENCE [LARGE SCALE GENOMIC DNA]</scope>
    <source>
        <strain evidence="7">ATCC 25592 / DSM 43247 / BCRC 13721 / JCM 3198 / KCTC 3076 / NBRC 16047 / NCTC 10667</strain>
    </source>
</reference>
<accession>D0LD91</accession>
<evidence type="ECO:0000313" key="6">
    <source>
        <dbReference type="EMBL" id="ACY19711.1"/>
    </source>
</evidence>
<dbReference type="InterPro" id="IPR000182">
    <property type="entry name" value="GNAT_dom"/>
</dbReference>
<protein>
    <submittedName>
        <fullName evidence="6">GCN5-related N-acetyltransferase</fullName>
    </submittedName>
</protein>
<dbReference type="AlphaFoldDB" id="D0LD91"/>
<evidence type="ECO:0000259" key="5">
    <source>
        <dbReference type="PROSITE" id="PS51186"/>
    </source>
</evidence>
<dbReference type="Gene3D" id="3.40.630.30">
    <property type="match status" value="1"/>
</dbReference>
<dbReference type="GO" id="GO:0016747">
    <property type="term" value="F:acyltransferase activity, transferring groups other than amino-acyl groups"/>
    <property type="evidence" value="ECO:0007669"/>
    <property type="project" value="InterPro"/>
</dbReference>
<evidence type="ECO:0000256" key="1">
    <source>
        <dbReference type="ARBA" id="ARBA00022679"/>
    </source>
</evidence>
<dbReference type="Pfam" id="PF00583">
    <property type="entry name" value="Acetyltransf_1"/>
    <property type="match status" value="1"/>
</dbReference>
<keyword evidence="2" id="KW-0012">Acyltransferase</keyword>
<dbReference type="OrthoDB" id="3173333at2"/>
<evidence type="ECO:0000313" key="7">
    <source>
        <dbReference type="Proteomes" id="UP000001219"/>
    </source>
</evidence>